<proteinExistence type="predicted"/>
<name>L9W2F9_9EURY</name>
<keyword evidence="1" id="KW-0812">Transmembrane</keyword>
<protein>
    <recommendedName>
        <fullName evidence="4">Membrane-bound metal-dependent hydrolase</fullName>
    </recommendedName>
</protein>
<dbReference type="PATRIC" id="fig|1230460.4.peg.2557"/>
<feature type="transmembrane region" description="Helical" evidence="1">
    <location>
        <begin position="96"/>
        <end position="125"/>
    </location>
</feature>
<feature type="transmembrane region" description="Helical" evidence="1">
    <location>
        <begin position="36"/>
        <end position="62"/>
    </location>
</feature>
<feature type="transmembrane region" description="Helical" evidence="1">
    <location>
        <begin position="145"/>
        <end position="161"/>
    </location>
</feature>
<dbReference type="eggNOG" id="arCOG02856">
    <property type="taxonomic scope" value="Archaea"/>
</dbReference>
<feature type="transmembrane region" description="Helical" evidence="1">
    <location>
        <begin position="68"/>
        <end position="89"/>
    </location>
</feature>
<dbReference type="Proteomes" id="UP000011661">
    <property type="component" value="Unassembled WGS sequence"/>
</dbReference>
<evidence type="ECO:0008006" key="4">
    <source>
        <dbReference type="Google" id="ProtNLM"/>
    </source>
</evidence>
<evidence type="ECO:0000313" key="2">
    <source>
        <dbReference type="EMBL" id="ELY43645.1"/>
    </source>
</evidence>
<sequence>MVSDVADVLTHVLVGYIIGTLLSIRYERVQPTHVTLVMIGALSPDFVKIELLVPDGLVMALLGVPFSWSPLHTLGGTVLVICLGSLLLAPEYRAQALALFAIGALSHHTLDVLLMTPTGDAYAVFWPLTEYRLPAGGLYLSSDRWPALVAGLVAVVVWSVARRRRDAASETHPLG</sequence>
<dbReference type="InterPro" id="IPR007404">
    <property type="entry name" value="YdjM-like"/>
</dbReference>
<dbReference type="Pfam" id="PF04307">
    <property type="entry name" value="YdjM"/>
    <property type="match status" value="1"/>
</dbReference>
<dbReference type="EMBL" id="AOHX01000042">
    <property type="protein sequence ID" value="ELY43645.1"/>
    <property type="molecule type" value="Genomic_DNA"/>
</dbReference>
<dbReference type="AlphaFoldDB" id="L9W2F9"/>
<evidence type="ECO:0000256" key="1">
    <source>
        <dbReference type="SAM" id="Phobius"/>
    </source>
</evidence>
<accession>L9W2F9</accession>
<comment type="caution">
    <text evidence="2">The sequence shown here is derived from an EMBL/GenBank/DDBJ whole genome shotgun (WGS) entry which is preliminary data.</text>
</comment>
<feature type="transmembrane region" description="Helical" evidence="1">
    <location>
        <begin position="6"/>
        <end position="24"/>
    </location>
</feature>
<gene>
    <name evidence="2" type="ORF">C495_12574</name>
</gene>
<organism evidence="2 3">
    <name type="scientific">Natronorubrum sulfidifaciens JCM 14089</name>
    <dbReference type="NCBI Taxonomy" id="1230460"/>
    <lineage>
        <taxon>Archaea</taxon>
        <taxon>Methanobacteriati</taxon>
        <taxon>Methanobacteriota</taxon>
        <taxon>Stenosarchaea group</taxon>
        <taxon>Halobacteria</taxon>
        <taxon>Halobacteriales</taxon>
        <taxon>Natrialbaceae</taxon>
        <taxon>Natronorubrum</taxon>
    </lineage>
</organism>
<keyword evidence="1" id="KW-0472">Membrane</keyword>
<dbReference type="STRING" id="1230460.C495_12574"/>
<reference evidence="2 3" key="1">
    <citation type="journal article" date="2014" name="PLoS Genet.">
        <title>Phylogenetically driven sequencing of extremely halophilic archaea reveals strategies for static and dynamic osmo-response.</title>
        <authorList>
            <person name="Becker E.A."/>
            <person name="Seitzer P.M."/>
            <person name="Tritt A."/>
            <person name="Larsen D."/>
            <person name="Krusor M."/>
            <person name="Yao A.I."/>
            <person name="Wu D."/>
            <person name="Madern D."/>
            <person name="Eisen J.A."/>
            <person name="Darling A.E."/>
            <person name="Facciotti M.T."/>
        </authorList>
    </citation>
    <scope>NUCLEOTIDE SEQUENCE [LARGE SCALE GENOMIC DNA]</scope>
    <source>
        <strain evidence="2 3">JCM 14089</strain>
    </source>
</reference>
<keyword evidence="3" id="KW-1185">Reference proteome</keyword>
<evidence type="ECO:0000313" key="3">
    <source>
        <dbReference type="Proteomes" id="UP000011661"/>
    </source>
</evidence>
<keyword evidence="1" id="KW-1133">Transmembrane helix</keyword>